<name>A0A5J6V7E1_9MICO</name>
<keyword evidence="2" id="KW-1185">Reference proteome</keyword>
<evidence type="ECO:0000313" key="1">
    <source>
        <dbReference type="EMBL" id="QFG69759.1"/>
    </source>
</evidence>
<gene>
    <name evidence="1" type="ORF">FY030_14585</name>
</gene>
<proteinExistence type="predicted"/>
<sequence>MTGPEPVALTTQDWLDALAGNGVSLQVIGDGYSNMDWQWLQQWAGILAQQRPVGIRHWGEAEDMTYNLPIVLSGGDGPALTVWSASRTESTIADARERLDRFQGEANDPNAVLISLGQASEGEDVAAEMDALLDELPDVPVLLTIAPEGLYSPGVGDDLSSWAEENSARVALIDLRDTGIIDPSAEEWALTFHTTLTDSAEQEG</sequence>
<reference evidence="1 2" key="1">
    <citation type="submission" date="2019-09" db="EMBL/GenBank/DDBJ databases">
        <title>Serinicoccus pratensis sp. nov., isolated from meadow soil.</title>
        <authorList>
            <person name="Zhang W."/>
        </authorList>
    </citation>
    <scope>NUCLEOTIDE SEQUENCE [LARGE SCALE GENOMIC DNA]</scope>
    <source>
        <strain evidence="1 2">W204</strain>
    </source>
</reference>
<protein>
    <recommendedName>
        <fullName evidence="3">SGNH/GDSL hydrolase family protein</fullName>
    </recommendedName>
</protein>
<dbReference type="RefSeq" id="WP_158062253.1">
    <property type="nucleotide sequence ID" value="NZ_CP044427.1"/>
</dbReference>
<dbReference type="Proteomes" id="UP000326546">
    <property type="component" value="Chromosome"/>
</dbReference>
<dbReference type="KEGG" id="serw:FY030_14585"/>
<dbReference type="AlphaFoldDB" id="A0A5J6V7E1"/>
<evidence type="ECO:0008006" key="3">
    <source>
        <dbReference type="Google" id="ProtNLM"/>
    </source>
</evidence>
<dbReference type="OrthoDB" id="4862646at2"/>
<evidence type="ECO:0000313" key="2">
    <source>
        <dbReference type="Proteomes" id="UP000326546"/>
    </source>
</evidence>
<dbReference type="EMBL" id="CP044427">
    <property type="protein sequence ID" value="QFG69759.1"/>
    <property type="molecule type" value="Genomic_DNA"/>
</dbReference>
<organism evidence="1 2">
    <name type="scientific">Ornithinimicrobium pratense</name>
    <dbReference type="NCBI Taxonomy" id="2593973"/>
    <lineage>
        <taxon>Bacteria</taxon>
        <taxon>Bacillati</taxon>
        <taxon>Actinomycetota</taxon>
        <taxon>Actinomycetes</taxon>
        <taxon>Micrococcales</taxon>
        <taxon>Ornithinimicrobiaceae</taxon>
        <taxon>Ornithinimicrobium</taxon>
    </lineage>
</organism>
<accession>A0A5J6V7E1</accession>